<dbReference type="SUPFAM" id="SSF55073">
    <property type="entry name" value="Nucleotide cyclase"/>
    <property type="match status" value="1"/>
</dbReference>
<accession>E6QRC2</accession>
<evidence type="ECO:0000259" key="2">
    <source>
        <dbReference type="PROSITE" id="PS50883"/>
    </source>
</evidence>
<feature type="domain" description="GGDEF" evidence="3">
    <location>
        <begin position="102"/>
        <end position="235"/>
    </location>
</feature>
<dbReference type="AlphaFoldDB" id="E6QRC2"/>
<dbReference type="InterPro" id="IPR000700">
    <property type="entry name" value="PAS-assoc_C"/>
</dbReference>
<name>E6QRC2_9ZZZZ</name>
<dbReference type="Gene3D" id="3.30.70.270">
    <property type="match status" value="1"/>
</dbReference>
<gene>
    <name evidence="4" type="ORF">CARN7_0538</name>
</gene>
<protein>
    <recommendedName>
        <fullName evidence="5">Cyclic di-GMP phosphodiesterase Gmr</fullName>
    </recommendedName>
</protein>
<feature type="domain" description="PAC" evidence="1">
    <location>
        <begin position="18"/>
        <end position="71"/>
    </location>
</feature>
<dbReference type="PANTHER" id="PTHR44757:SF4">
    <property type="entry name" value="DIGUANYLATE CYCLASE DGCE-RELATED"/>
    <property type="match status" value="1"/>
</dbReference>
<comment type="caution">
    <text evidence="4">The sequence shown here is derived from an EMBL/GenBank/DDBJ whole genome shotgun (WGS) entry which is preliminary data.</text>
</comment>
<dbReference type="InterPro" id="IPR013656">
    <property type="entry name" value="PAS_4"/>
</dbReference>
<dbReference type="Pfam" id="PF00990">
    <property type="entry name" value="GGDEF"/>
    <property type="match status" value="1"/>
</dbReference>
<evidence type="ECO:0000259" key="3">
    <source>
        <dbReference type="PROSITE" id="PS50887"/>
    </source>
</evidence>
<dbReference type="Gene3D" id="3.30.450.20">
    <property type="entry name" value="PAS domain"/>
    <property type="match status" value="1"/>
</dbReference>
<dbReference type="CDD" id="cd01948">
    <property type="entry name" value="EAL"/>
    <property type="match status" value="1"/>
</dbReference>
<dbReference type="Gene3D" id="3.20.20.450">
    <property type="entry name" value="EAL domain"/>
    <property type="match status" value="1"/>
</dbReference>
<dbReference type="CDD" id="cd01949">
    <property type="entry name" value="GGDEF"/>
    <property type="match status" value="1"/>
</dbReference>
<dbReference type="SMART" id="SM00267">
    <property type="entry name" value="GGDEF"/>
    <property type="match status" value="1"/>
</dbReference>
<dbReference type="InterPro" id="IPR029787">
    <property type="entry name" value="Nucleotide_cyclase"/>
</dbReference>
<organism evidence="4">
    <name type="scientific">mine drainage metagenome</name>
    <dbReference type="NCBI Taxonomy" id="410659"/>
    <lineage>
        <taxon>unclassified sequences</taxon>
        <taxon>metagenomes</taxon>
        <taxon>ecological metagenomes</taxon>
    </lineage>
</organism>
<evidence type="ECO:0008006" key="5">
    <source>
        <dbReference type="Google" id="ProtNLM"/>
    </source>
</evidence>
<reference evidence="4" key="1">
    <citation type="submission" date="2009-10" db="EMBL/GenBank/DDBJ databases">
        <title>Diversity of trophic interactions inside an arsenic-rich microbial ecosystem.</title>
        <authorList>
            <person name="Bertin P.N."/>
            <person name="Heinrich-Salmeron A."/>
            <person name="Pelletier E."/>
            <person name="Goulhen-Chollet F."/>
            <person name="Arsene-Ploetze F."/>
            <person name="Gallien S."/>
            <person name="Calteau A."/>
            <person name="Vallenet D."/>
            <person name="Casiot C."/>
            <person name="Chane-Woon-Ming B."/>
            <person name="Giloteaux L."/>
            <person name="Barakat M."/>
            <person name="Bonnefoy V."/>
            <person name="Bruneel O."/>
            <person name="Chandler M."/>
            <person name="Cleiss J."/>
            <person name="Duran R."/>
            <person name="Elbaz-Poulichet F."/>
            <person name="Fonknechten N."/>
            <person name="Lauga B."/>
            <person name="Mornico D."/>
            <person name="Ortet P."/>
            <person name="Schaeffer C."/>
            <person name="Siguier P."/>
            <person name="Alexander Thil Smith A."/>
            <person name="Van Dorsselaer A."/>
            <person name="Weissenbach J."/>
            <person name="Medigue C."/>
            <person name="Le Paslier D."/>
        </authorList>
    </citation>
    <scope>NUCLEOTIDE SEQUENCE</scope>
</reference>
<dbReference type="InterPro" id="IPR043128">
    <property type="entry name" value="Rev_trsase/Diguanyl_cyclase"/>
</dbReference>
<dbReference type="PANTHER" id="PTHR44757">
    <property type="entry name" value="DIGUANYLATE CYCLASE DGCP"/>
    <property type="match status" value="1"/>
</dbReference>
<dbReference type="SUPFAM" id="SSF141868">
    <property type="entry name" value="EAL domain-like"/>
    <property type="match status" value="1"/>
</dbReference>
<dbReference type="PROSITE" id="PS50113">
    <property type="entry name" value="PAC"/>
    <property type="match status" value="1"/>
</dbReference>
<proteinExistence type="predicted"/>
<evidence type="ECO:0000313" key="4">
    <source>
        <dbReference type="EMBL" id="CBI09794.1"/>
    </source>
</evidence>
<evidence type="ECO:0000259" key="1">
    <source>
        <dbReference type="PROSITE" id="PS50113"/>
    </source>
</evidence>
<dbReference type="NCBIfam" id="TIGR00254">
    <property type="entry name" value="GGDEF"/>
    <property type="match status" value="1"/>
</dbReference>
<dbReference type="PROSITE" id="PS50887">
    <property type="entry name" value="GGDEF"/>
    <property type="match status" value="1"/>
</dbReference>
<dbReference type="EMBL" id="CABR01000052">
    <property type="protein sequence ID" value="CBI09794.1"/>
    <property type="molecule type" value="Genomic_DNA"/>
</dbReference>
<dbReference type="SMART" id="SM00052">
    <property type="entry name" value="EAL"/>
    <property type="match status" value="1"/>
</dbReference>
<dbReference type="InterPro" id="IPR001633">
    <property type="entry name" value="EAL_dom"/>
</dbReference>
<sequence length="511" mass="56255">MPMPTPVHACLSSNTTIILAENAALSLRNGKTVAIEASVAPMRNHHGEVIGAVMVCLDVSHARRLALQLSHQASHDALTTLYNRSAFENQLKHLLGEMTDTVSHALLYVDLDQFKIVNDTCGHTAGDELLRQLAQILQECVRRSDILARLGGDEFGILLMNCDLPYALDVAEKIRCAVKEFRFAWLESVFEIGASIGVVEINADNANPASIMSLADLACYAAKDGGRNRVHLYEKTDDGLLQRHGEMHWTTIITQALELNHFILFCQPICHVAHVATAVSHWEILVRMKTGDGQIILPGQFIAAAERYNKMHSIDRWVIYNTFAAIAQGCFPVMPHGQRSFAINLSGATLGDATILQFIQEVGNQFSIDYHEICFEITETVAIVNLSKATAFIKALKMLGCRFSLDDFGSGLSSFGYLKNLPVDFIKIDGGFVKDMVSDPIDCAMVEAINQIGHVMHIQTIAEWVENEATLVLLRRVGVDFAQGYHLGKPSPVVLDSEVAIKQFGIPMPGF</sequence>
<dbReference type="InterPro" id="IPR000160">
    <property type="entry name" value="GGDEF_dom"/>
</dbReference>
<dbReference type="FunFam" id="3.30.70.270:FF:000001">
    <property type="entry name" value="Diguanylate cyclase domain protein"/>
    <property type="match status" value="1"/>
</dbReference>
<feature type="domain" description="EAL" evidence="2">
    <location>
        <begin position="246"/>
        <end position="504"/>
    </location>
</feature>
<dbReference type="InterPro" id="IPR052155">
    <property type="entry name" value="Biofilm_reg_signaling"/>
</dbReference>
<dbReference type="Pfam" id="PF08448">
    <property type="entry name" value="PAS_4"/>
    <property type="match status" value="1"/>
</dbReference>
<dbReference type="InterPro" id="IPR035919">
    <property type="entry name" value="EAL_sf"/>
</dbReference>
<dbReference type="Pfam" id="PF00563">
    <property type="entry name" value="EAL"/>
    <property type="match status" value="1"/>
</dbReference>
<dbReference type="PROSITE" id="PS50883">
    <property type="entry name" value="EAL"/>
    <property type="match status" value="1"/>
</dbReference>